<dbReference type="Pfam" id="PF08241">
    <property type="entry name" value="Methyltransf_11"/>
    <property type="match status" value="1"/>
</dbReference>
<reference evidence="4" key="1">
    <citation type="journal article" date="2019" name="Int. J. Syst. Evol. Microbiol.">
        <title>The Global Catalogue of Microorganisms (GCM) 10K type strain sequencing project: providing services to taxonomists for standard genome sequencing and annotation.</title>
        <authorList>
            <consortium name="The Broad Institute Genomics Platform"/>
            <consortium name="The Broad Institute Genome Sequencing Center for Infectious Disease"/>
            <person name="Wu L."/>
            <person name="Ma J."/>
        </authorList>
    </citation>
    <scope>NUCLEOTIDE SEQUENCE [LARGE SCALE GENOMIC DNA]</scope>
    <source>
        <strain evidence="4">KCTC 42248</strain>
    </source>
</reference>
<evidence type="ECO:0000313" key="3">
    <source>
        <dbReference type="EMBL" id="MFD2599593.1"/>
    </source>
</evidence>
<keyword evidence="1" id="KW-0472">Membrane</keyword>
<protein>
    <submittedName>
        <fullName evidence="3">Methyltransferase domain-containing protein</fullName>
    </submittedName>
</protein>
<keyword evidence="3" id="KW-0808">Transferase</keyword>
<keyword evidence="3" id="KW-0489">Methyltransferase</keyword>
<dbReference type="Gene3D" id="3.40.50.150">
    <property type="entry name" value="Vaccinia Virus protein VP39"/>
    <property type="match status" value="1"/>
</dbReference>
<feature type="domain" description="Methyltransferase type 11" evidence="2">
    <location>
        <begin position="129"/>
        <end position="195"/>
    </location>
</feature>
<evidence type="ECO:0000313" key="4">
    <source>
        <dbReference type="Proteomes" id="UP001597393"/>
    </source>
</evidence>
<comment type="caution">
    <text evidence="3">The sequence shown here is derived from an EMBL/GenBank/DDBJ whole genome shotgun (WGS) entry which is preliminary data.</text>
</comment>
<evidence type="ECO:0000259" key="2">
    <source>
        <dbReference type="Pfam" id="PF08241"/>
    </source>
</evidence>
<name>A0ABW5NLT5_9SPHI</name>
<feature type="transmembrane region" description="Helical" evidence="1">
    <location>
        <begin position="49"/>
        <end position="72"/>
    </location>
</feature>
<proteinExistence type="predicted"/>
<keyword evidence="1" id="KW-0812">Transmembrane</keyword>
<dbReference type="SUPFAM" id="SSF53335">
    <property type="entry name" value="S-adenosyl-L-methionine-dependent methyltransferases"/>
    <property type="match status" value="1"/>
</dbReference>
<gene>
    <name evidence="3" type="ORF">ACFSQ3_11570</name>
</gene>
<dbReference type="InterPro" id="IPR029063">
    <property type="entry name" value="SAM-dependent_MTases_sf"/>
</dbReference>
<dbReference type="GO" id="GO:0032259">
    <property type="term" value="P:methylation"/>
    <property type="evidence" value="ECO:0007669"/>
    <property type="project" value="UniProtKB-KW"/>
</dbReference>
<sequence>MFINPVARSPFLGVWNILRFNWHFYVLTLLSIISLFGISFFLEESWKPTIWLLVLLICLPLCISLIVSFYIYDCTNLYQLPWLPDLNEKRVLYVHAGFDEISKQLRNQYPKMEFHICDFFDPNMCDEISIKRARKIYPIDPKTIQIHAEKLPFAPNSFDICVVFFAAHELRKQEIRTKFLSELARVCKKDGFIYVTEHLRDWRNTLAYSIGVGHFYSRNTWLQQFRKSKLILKQEVKTTPFVTTFILCPHD</sequence>
<dbReference type="Proteomes" id="UP001597393">
    <property type="component" value="Unassembled WGS sequence"/>
</dbReference>
<evidence type="ECO:0000256" key="1">
    <source>
        <dbReference type="SAM" id="Phobius"/>
    </source>
</evidence>
<organism evidence="3 4">
    <name type="scientific">Sphingobacterium corticis</name>
    <dbReference type="NCBI Taxonomy" id="1812823"/>
    <lineage>
        <taxon>Bacteria</taxon>
        <taxon>Pseudomonadati</taxon>
        <taxon>Bacteroidota</taxon>
        <taxon>Sphingobacteriia</taxon>
        <taxon>Sphingobacteriales</taxon>
        <taxon>Sphingobacteriaceae</taxon>
        <taxon>Sphingobacterium</taxon>
    </lineage>
</organism>
<dbReference type="InterPro" id="IPR013216">
    <property type="entry name" value="Methyltransf_11"/>
</dbReference>
<keyword evidence="1" id="KW-1133">Transmembrane helix</keyword>
<accession>A0ABW5NLT5</accession>
<dbReference type="GO" id="GO:0008168">
    <property type="term" value="F:methyltransferase activity"/>
    <property type="evidence" value="ECO:0007669"/>
    <property type="project" value="UniProtKB-KW"/>
</dbReference>
<dbReference type="RefSeq" id="WP_380869719.1">
    <property type="nucleotide sequence ID" value="NZ_JBHUMA010000006.1"/>
</dbReference>
<keyword evidence="4" id="KW-1185">Reference proteome</keyword>
<dbReference type="EMBL" id="JBHUMA010000006">
    <property type="protein sequence ID" value="MFD2599593.1"/>
    <property type="molecule type" value="Genomic_DNA"/>
</dbReference>
<feature type="transmembrane region" description="Helical" evidence="1">
    <location>
        <begin position="20"/>
        <end position="42"/>
    </location>
</feature>